<sequence length="286" mass="33633">MIIVKIHGGLGNQMFQYAYARALAERGIQVKIETLDFLKNKHHTGFELDKYAITLKDFYYFKNLHGILHKIYLRYLKNARKILTQHQEKNLAYQPELANLPNHSYITGYFQNERYFSHIRATLLQEFKLQVPLSEYSQEIANLISQQKNSVAVHIRRGDYISAENINIHGFCGLDYYQKAQALLEQKLNEPLTYFVFSNDIDWCREELNFENVVYVNSPTFSNPQEDIYLMSLCQHHIIANSSFSWWGAWLCENAQKIVIAPKQWFADPKLEQQSQGIPCKDWIRV</sequence>
<dbReference type="PANTHER" id="PTHR11927">
    <property type="entry name" value="GALACTOSIDE 2-L-FUCOSYLTRANSFERASE"/>
    <property type="match status" value="1"/>
</dbReference>
<dbReference type="GO" id="GO:0005975">
    <property type="term" value="P:carbohydrate metabolic process"/>
    <property type="evidence" value="ECO:0007669"/>
    <property type="project" value="InterPro"/>
</dbReference>
<dbReference type="OrthoDB" id="9794601at2"/>
<protein>
    <recommendedName>
        <fullName evidence="5">Alpha-1,2-fucosyltransferase</fullName>
    </recommendedName>
</protein>
<dbReference type="PANTHER" id="PTHR11927:SF9">
    <property type="entry name" value="L-FUCOSYLTRANSFERASE"/>
    <property type="match status" value="1"/>
</dbReference>
<gene>
    <name evidence="3" type="ORF">B0188_07375</name>
</gene>
<evidence type="ECO:0000256" key="2">
    <source>
        <dbReference type="ARBA" id="ARBA00022679"/>
    </source>
</evidence>
<keyword evidence="2" id="KW-0808">Transferase</keyword>
<dbReference type="Pfam" id="PF01531">
    <property type="entry name" value="Glyco_transf_11"/>
    <property type="match status" value="1"/>
</dbReference>
<dbReference type="EMBL" id="MUYB01000029">
    <property type="protein sequence ID" value="OOS02821.1"/>
    <property type="molecule type" value="Genomic_DNA"/>
</dbReference>
<keyword evidence="4" id="KW-1185">Reference proteome</keyword>
<dbReference type="InterPro" id="IPR002516">
    <property type="entry name" value="Glyco_trans_11"/>
</dbReference>
<evidence type="ECO:0000256" key="1">
    <source>
        <dbReference type="ARBA" id="ARBA00022676"/>
    </source>
</evidence>
<dbReference type="Gene3D" id="3.40.50.11350">
    <property type="match status" value="1"/>
</dbReference>
<dbReference type="GO" id="GO:0008107">
    <property type="term" value="F:galactoside 2-alpha-L-fucosyltransferase activity"/>
    <property type="evidence" value="ECO:0007669"/>
    <property type="project" value="InterPro"/>
</dbReference>
<organism evidence="3 4">
    <name type="scientific">[Haemophilus] felis</name>
    <dbReference type="NCBI Taxonomy" id="123822"/>
    <lineage>
        <taxon>Bacteria</taxon>
        <taxon>Pseudomonadati</taxon>
        <taxon>Pseudomonadota</taxon>
        <taxon>Gammaproteobacteria</taxon>
        <taxon>Pasteurellales</taxon>
        <taxon>Pasteurellaceae</taxon>
    </lineage>
</organism>
<proteinExistence type="predicted"/>
<reference evidence="3 4" key="1">
    <citation type="submission" date="2017-02" db="EMBL/GenBank/DDBJ databases">
        <title>Draft genome sequence of Haemophilus felis CCUG 31170 type strain.</title>
        <authorList>
            <person name="Engstrom-Jakobsson H."/>
            <person name="Salva-Serra F."/>
            <person name="Thorell K."/>
            <person name="Gonzales-Siles L."/>
            <person name="Karlsson R."/>
            <person name="Boulund F."/>
            <person name="Engstrand L."/>
            <person name="Kristiansson E."/>
            <person name="Moore E."/>
        </authorList>
    </citation>
    <scope>NUCLEOTIDE SEQUENCE [LARGE SCALE GENOMIC DNA]</scope>
    <source>
        <strain evidence="3 4">CCUG 31170</strain>
    </source>
</reference>
<evidence type="ECO:0000313" key="4">
    <source>
        <dbReference type="Proteomes" id="UP000190023"/>
    </source>
</evidence>
<dbReference type="GO" id="GO:0016020">
    <property type="term" value="C:membrane"/>
    <property type="evidence" value="ECO:0007669"/>
    <property type="project" value="InterPro"/>
</dbReference>
<dbReference type="AlphaFoldDB" id="A0A1T0AZC6"/>
<dbReference type="CDD" id="cd11301">
    <property type="entry name" value="Fut1_Fut2_like"/>
    <property type="match status" value="1"/>
</dbReference>
<evidence type="ECO:0008006" key="5">
    <source>
        <dbReference type="Google" id="ProtNLM"/>
    </source>
</evidence>
<comment type="caution">
    <text evidence="3">The sequence shown here is derived from an EMBL/GenBank/DDBJ whole genome shotgun (WGS) entry which is preliminary data.</text>
</comment>
<keyword evidence="1" id="KW-0328">Glycosyltransferase</keyword>
<name>A0A1T0AZC6_9PAST</name>
<accession>A0A1T0AZC6</accession>
<dbReference type="STRING" id="123822.B0188_07375"/>
<evidence type="ECO:0000313" key="3">
    <source>
        <dbReference type="EMBL" id="OOS02821.1"/>
    </source>
</evidence>
<dbReference type="Proteomes" id="UP000190023">
    <property type="component" value="Unassembled WGS sequence"/>
</dbReference>